<comment type="similarity">
    <text evidence="1">Belongs to the GeBP family.</text>
</comment>
<sequence>MAPKKATPMEELPSASSSSEEEEMTSEEEEEKEEEEEESSSEEEEEEVKTQKPSLPRPQTQTQTPKPEPEKLDSVKSQAGSESEGESDSGSDSDESESGSEPEITVKPIASKPMAAEGTTPVKNTKTSASKPMAAEETTPLKTTMPRYKPSEKRVSETDRSVFSPTDAKRAKKDGETGENLEDMKKQLKGKWSEDDEIALLEGILEYTEKKGIDPHKDLSKEMDSFHKFIKERLHFNVNTTQLKDKIWRTKKKFNIDVSEKKGKDVTFSKPHDQKLSDLTKKLWGNGIIGEGRAASSMKSNGKVEKSKNNINQRRSSKTLAAVKPELGINTGNEEADKSGKAKIEVSQTLGLKSFGEMADHVLREGLDVMDQEKRAEMEIKWKELHVEEMELFLKRIELLKEQTELNLAYYKRQRN</sequence>
<dbReference type="GO" id="GO:0006355">
    <property type="term" value="P:regulation of DNA-templated transcription"/>
    <property type="evidence" value="ECO:0007669"/>
    <property type="project" value="InterPro"/>
</dbReference>
<dbReference type="PANTHER" id="PTHR31662">
    <property type="entry name" value="BNAANNG10740D PROTEIN-RELATED"/>
    <property type="match status" value="1"/>
</dbReference>
<feature type="region of interest" description="Disordered" evidence="2">
    <location>
        <begin position="1"/>
        <end position="182"/>
    </location>
</feature>
<feature type="domain" description="Glabrous enhancer-binding protein-like DBD" evidence="3">
    <location>
        <begin position="191"/>
        <end position="285"/>
    </location>
</feature>
<evidence type="ECO:0000259" key="3">
    <source>
        <dbReference type="Pfam" id="PF04504"/>
    </source>
</evidence>
<evidence type="ECO:0000313" key="5">
    <source>
        <dbReference type="EMBL" id="MBW86283.1"/>
    </source>
</evidence>
<feature type="region of interest" description="Disordered" evidence="2">
    <location>
        <begin position="294"/>
        <end position="316"/>
    </location>
</feature>
<feature type="domain" description="Glabrous enhancer-binding protein-like C-terminal" evidence="4">
    <location>
        <begin position="352"/>
        <end position="402"/>
    </location>
</feature>
<name>A0A2P2IYH3_RHIMU</name>
<evidence type="ECO:0000256" key="1">
    <source>
        <dbReference type="ARBA" id="ARBA00010820"/>
    </source>
</evidence>
<dbReference type="InterPro" id="IPR007592">
    <property type="entry name" value="GEBP"/>
</dbReference>
<reference evidence="5" key="1">
    <citation type="submission" date="2018-02" db="EMBL/GenBank/DDBJ databases">
        <title>Rhizophora mucronata_Transcriptome.</title>
        <authorList>
            <person name="Meera S.P."/>
            <person name="Sreeshan A."/>
            <person name="Augustine A."/>
        </authorList>
    </citation>
    <scope>NUCLEOTIDE SEQUENCE</scope>
    <source>
        <tissue evidence="5">Leaf</tissue>
    </source>
</reference>
<accession>A0A2P2IYH3</accession>
<evidence type="ECO:0000259" key="4">
    <source>
        <dbReference type="Pfam" id="PF22757"/>
    </source>
</evidence>
<feature type="compositionally biased region" description="Basic and acidic residues" evidence="2">
    <location>
        <begin position="167"/>
        <end position="182"/>
    </location>
</feature>
<feature type="compositionally biased region" description="Acidic residues" evidence="2">
    <location>
        <begin position="83"/>
        <end position="100"/>
    </location>
</feature>
<dbReference type="EMBL" id="GGEC01005800">
    <property type="protein sequence ID" value="MBW86283.1"/>
    <property type="molecule type" value="Transcribed_RNA"/>
</dbReference>
<evidence type="ECO:0000256" key="2">
    <source>
        <dbReference type="SAM" id="MobiDB-lite"/>
    </source>
</evidence>
<organism evidence="5">
    <name type="scientific">Rhizophora mucronata</name>
    <name type="common">Asiatic mangrove</name>
    <dbReference type="NCBI Taxonomy" id="61149"/>
    <lineage>
        <taxon>Eukaryota</taxon>
        <taxon>Viridiplantae</taxon>
        <taxon>Streptophyta</taxon>
        <taxon>Embryophyta</taxon>
        <taxon>Tracheophyta</taxon>
        <taxon>Spermatophyta</taxon>
        <taxon>Magnoliopsida</taxon>
        <taxon>eudicotyledons</taxon>
        <taxon>Gunneridae</taxon>
        <taxon>Pentapetalae</taxon>
        <taxon>rosids</taxon>
        <taxon>fabids</taxon>
        <taxon>Malpighiales</taxon>
        <taxon>Rhizophoraceae</taxon>
        <taxon>Rhizophora</taxon>
    </lineage>
</organism>
<dbReference type="AlphaFoldDB" id="A0A2P2IYH3"/>
<dbReference type="InterPro" id="IPR053933">
    <property type="entry name" value="GeBP-like_C"/>
</dbReference>
<protein>
    <submittedName>
        <fullName evidence="5">Transcription regulator</fullName>
    </submittedName>
</protein>
<dbReference type="Pfam" id="PF04504">
    <property type="entry name" value="GeBP-like_DBD"/>
    <property type="match status" value="1"/>
</dbReference>
<proteinExistence type="inferred from homology"/>
<feature type="compositionally biased region" description="Polar residues" evidence="2">
    <location>
        <begin position="121"/>
        <end position="130"/>
    </location>
</feature>
<dbReference type="PANTHER" id="PTHR31662:SF33">
    <property type="entry name" value="DNA-BINDING STOREKEEPER PROTEIN TRANSCRIPTIONAL REGULATOR-LIKE PROTEIN"/>
    <property type="match status" value="1"/>
</dbReference>
<dbReference type="Pfam" id="PF22757">
    <property type="entry name" value="GeBP-like_C"/>
    <property type="match status" value="1"/>
</dbReference>
<feature type="compositionally biased region" description="Basic and acidic residues" evidence="2">
    <location>
        <begin position="149"/>
        <end position="160"/>
    </location>
</feature>
<dbReference type="InterPro" id="IPR053932">
    <property type="entry name" value="GeBP-like_DBD"/>
</dbReference>
<dbReference type="GO" id="GO:0005634">
    <property type="term" value="C:nucleus"/>
    <property type="evidence" value="ECO:0007669"/>
    <property type="project" value="TreeGrafter"/>
</dbReference>
<feature type="compositionally biased region" description="Acidic residues" evidence="2">
    <location>
        <begin position="19"/>
        <end position="47"/>
    </location>
</feature>